<sequence length="88" mass="9796">MALIAITPSHQICPHHRVALCIDGSGNESYRAASEFIMLYICDIIKHFNTMDGTGVIKPQRDYGGPHKGCRMSFVWEDIVYNRKGGGV</sequence>
<reference evidence="1" key="1">
    <citation type="thesis" date="2020" institute="ProQuest LLC" country="789 East Eisenhower Parkway, Ann Arbor, MI, USA">
        <title>Comparative Genomics and Chromosome Evolution.</title>
        <authorList>
            <person name="Mudd A.B."/>
        </authorList>
    </citation>
    <scope>NUCLEOTIDE SEQUENCE</scope>
    <source>
        <strain evidence="1">1538</strain>
        <tissue evidence="1">Blood</tissue>
    </source>
</reference>
<evidence type="ECO:0008006" key="3">
    <source>
        <dbReference type="Google" id="ProtNLM"/>
    </source>
</evidence>
<dbReference type="AlphaFoldDB" id="A0AAV2ZMG9"/>
<comment type="caution">
    <text evidence="1">The sequence shown here is derived from an EMBL/GenBank/DDBJ whole genome shotgun (WGS) entry which is preliminary data.</text>
</comment>
<dbReference type="EMBL" id="DYDO01000010">
    <property type="protein sequence ID" value="DBA16675.1"/>
    <property type="molecule type" value="Genomic_DNA"/>
</dbReference>
<evidence type="ECO:0000313" key="1">
    <source>
        <dbReference type="EMBL" id="DBA16675.1"/>
    </source>
</evidence>
<gene>
    <name evidence="1" type="ORF">GDO54_002223</name>
</gene>
<name>A0AAV2ZMG9_PYXAD</name>
<proteinExistence type="predicted"/>
<keyword evidence="2" id="KW-1185">Reference proteome</keyword>
<accession>A0AAV2ZMG9</accession>
<protein>
    <recommendedName>
        <fullName evidence="3">DUF2235 domain-containing protein</fullName>
    </recommendedName>
</protein>
<evidence type="ECO:0000313" key="2">
    <source>
        <dbReference type="Proteomes" id="UP001181693"/>
    </source>
</evidence>
<dbReference type="Proteomes" id="UP001181693">
    <property type="component" value="Unassembled WGS sequence"/>
</dbReference>
<organism evidence="1 2">
    <name type="scientific">Pyxicephalus adspersus</name>
    <name type="common">African bullfrog</name>
    <dbReference type="NCBI Taxonomy" id="30357"/>
    <lineage>
        <taxon>Eukaryota</taxon>
        <taxon>Metazoa</taxon>
        <taxon>Chordata</taxon>
        <taxon>Craniata</taxon>
        <taxon>Vertebrata</taxon>
        <taxon>Euteleostomi</taxon>
        <taxon>Amphibia</taxon>
        <taxon>Batrachia</taxon>
        <taxon>Anura</taxon>
        <taxon>Neobatrachia</taxon>
        <taxon>Ranoidea</taxon>
        <taxon>Pyxicephalidae</taxon>
        <taxon>Pyxicephalinae</taxon>
        <taxon>Pyxicephalus</taxon>
    </lineage>
</organism>